<feature type="domain" description="DUF4474" evidence="2">
    <location>
        <begin position="33"/>
        <end position="273"/>
    </location>
</feature>
<feature type="transmembrane region" description="Helical" evidence="1">
    <location>
        <begin position="285"/>
        <end position="308"/>
    </location>
</feature>
<evidence type="ECO:0000259" key="2">
    <source>
        <dbReference type="Pfam" id="PF14751"/>
    </source>
</evidence>
<evidence type="ECO:0000256" key="1">
    <source>
        <dbReference type="SAM" id="Phobius"/>
    </source>
</evidence>
<evidence type="ECO:0000313" key="3">
    <source>
        <dbReference type="EMBL" id="KLU67456.1"/>
    </source>
</evidence>
<comment type="caution">
    <text evidence="3">The sequence shown here is derived from an EMBL/GenBank/DDBJ whole genome shotgun (WGS) entry which is preliminary data.</text>
</comment>
<evidence type="ECO:0000313" key="4">
    <source>
        <dbReference type="Proteomes" id="UP000036356"/>
    </source>
</evidence>
<keyword evidence="4" id="KW-1185">Reference proteome</keyword>
<dbReference type="AlphaFoldDB" id="A0A0J1IS12"/>
<keyword evidence="1" id="KW-1133">Transmembrane helix</keyword>
<organism evidence="3 4">
    <name type="scientific">Desulfosporosinus acididurans</name>
    <dbReference type="NCBI Taxonomy" id="476652"/>
    <lineage>
        <taxon>Bacteria</taxon>
        <taxon>Bacillati</taxon>
        <taxon>Bacillota</taxon>
        <taxon>Clostridia</taxon>
        <taxon>Eubacteriales</taxon>
        <taxon>Desulfitobacteriaceae</taxon>
        <taxon>Desulfosporosinus</taxon>
    </lineage>
</organism>
<keyword evidence="1" id="KW-0812">Transmembrane</keyword>
<keyword evidence="1" id="KW-0472">Membrane</keyword>
<reference evidence="3 4" key="1">
    <citation type="submission" date="2015-06" db="EMBL/GenBank/DDBJ databases">
        <title>Draft genome of the moderately acidophilic sulfate reducer Candidatus Desulfosporosinus acididurans strain M1.</title>
        <authorList>
            <person name="Poehlein A."/>
            <person name="Petzsch P."/>
            <person name="Johnson B.D."/>
            <person name="Schloemann M."/>
            <person name="Daniel R."/>
            <person name="Muehling M."/>
        </authorList>
    </citation>
    <scope>NUCLEOTIDE SEQUENCE [LARGE SCALE GENOMIC DNA]</scope>
    <source>
        <strain evidence="3 4">M1</strain>
    </source>
</reference>
<sequence>MPEQLTLFNSGIISEGNYDKLASMPDETGNKTLDEIIEISGYSYDPNQDIFYSNMDPWQRKIGYCHFFDVAAAPMGMIIDCEPIFFDYNDKQWMIGFWKGQYDLVSGAEIGIYTRTSNRNPLSYMLGSYYKSADNNELLPMSFTLRKNGKVLFTRKDLHWWLTGFKLGEFSQPSELSMAITITLDNPIMRDAFIDGLRNAGYSAEEFTHFGTTVSLNFDVPHTPQPITRNKVFEWIIQWKNEQLCHEFQDITGESNTVPEKLKVLEELAPELYKRILRMGRSKPLYNLYQSILTAAIALLVIIIGTFFSNFVLL</sequence>
<name>A0A0J1IS12_9FIRM</name>
<protein>
    <recommendedName>
        <fullName evidence="2">DUF4474 domain-containing protein</fullName>
    </recommendedName>
</protein>
<dbReference type="Pfam" id="PF14751">
    <property type="entry name" value="DUF4474"/>
    <property type="match status" value="1"/>
</dbReference>
<dbReference type="Proteomes" id="UP000036356">
    <property type="component" value="Unassembled WGS sequence"/>
</dbReference>
<proteinExistence type="predicted"/>
<accession>A0A0J1IS12</accession>
<dbReference type="PATRIC" id="fig|476652.3.peg.684"/>
<dbReference type="RefSeq" id="WP_047808595.1">
    <property type="nucleotide sequence ID" value="NZ_LDZY01000002.1"/>
</dbReference>
<dbReference type="EMBL" id="LDZY01000002">
    <property type="protein sequence ID" value="KLU67456.1"/>
    <property type="molecule type" value="Genomic_DNA"/>
</dbReference>
<dbReference type="InterPro" id="IPR029322">
    <property type="entry name" value="DUF4474"/>
</dbReference>
<gene>
    <name evidence="3" type="ORF">DEAC_c06680</name>
</gene>